<sequence>MAITSPLMCDWGRWSQWWKRRQGSTWTQSCVCSMVDRGSMVNLLPTDLVRDADWVRQHAKIGLRRISGHKCKVDGVVEVATPCQI</sequence>
<organism evidence="1 2">
    <name type="scientific">Puccinia sorghi</name>
    <dbReference type="NCBI Taxonomy" id="27349"/>
    <lineage>
        <taxon>Eukaryota</taxon>
        <taxon>Fungi</taxon>
        <taxon>Dikarya</taxon>
        <taxon>Basidiomycota</taxon>
        <taxon>Pucciniomycotina</taxon>
        <taxon>Pucciniomycetes</taxon>
        <taxon>Pucciniales</taxon>
        <taxon>Pucciniaceae</taxon>
        <taxon>Puccinia</taxon>
    </lineage>
</organism>
<evidence type="ECO:0000313" key="2">
    <source>
        <dbReference type="Proteomes" id="UP000037035"/>
    </source>
</evidence>
<keyword evidence="2" id="KW-1185">Reference proteome</keyword>
<dbReference type="AlphaFoldDB" id="A0A0L6UCR9"/>
<accession>A0A0L6UCR9</accession>
<evidence type="ECO:0000313" key="1">
    <source>
        <dbReference type="EMBL" id="KNZ46032.1"/>
    </source>
</evidence>
<comment type="caution">
    <text evidence="1">The sequence shown here is derived from an EMBL/GenBank/DDBJ whole genome shotgun (WGS) entry which is preliminary data.</text>
</comment>
<gene>
    <name evidence="1" type="ORF">VP01_7611g1</name>
</gene>
<dbReference type="Proteomes" id="UP000037035">
    <property type="component" value="Unassembled WGS sequence"/>
</dbReference>
<reference evidence="1 2" key="1">
    <citation type="submission" date="2015-08" db="EMBL/GenBank/DDBJ databases">
        <title>Next Generation Sequencing and Analysis of the Genome of Puccinia sorghi L Schw, the Causal Agent of Maize Common Rust.</title>
        <authorList>
            <person name="Rochi L."/>
            <person name="Burguener G."/>
            <person name="Darino M."/>
            <person name="Turjanski A."/>
            <person name="Kreff E."/>
            <person name="Dieguez M.J."/>
            <person name="Sacco F."/>
        </authorList>
    </citation>
    <scope>NUCLEOTIDE SEQUENCE [LARGE SCALE GENOMIC DNA]</scope>
    <source>
        <strain evidence="1 2">RO10H11247</strain>
    </source>
</reference>
<protein>
    <submittedName>
        <fullName evidence="1">Uncharacterized protein</fullName>
    </submittedName>
</protein>
<dbReference type="EMBL" id="LAVV01013063">
    <property type="protein sequence ID" value="KNZ46032.1"/>
    <property type="molecule type" value="Genomic_DNA"/>
</dbReference>
<dbReference type="VEuPathDB" id="FungiDB:VP01_7611g1"/>
<name>A0A0L6UCR9_9BASI</name>
<proteinExistence type="predicted"/>